<feature type="transmembrane region" description="Helical" evidence="7">
    <location>
        <begin position="555"/>
        <end position="578"/>
    </location>
</feature>
<dbReference type="SUPFAM" id="SSF103473">
    <property type="entry name" value="MFS general substrate transporter"/>
    <property type="match status" value="1"/>
</dbReference>
<dbReference type="InterPro" id="IPR011701">
    <property type="entry name" value="MFS"/>
</dbReference>
<feature type="transmembrane region" description="Helical" evidence="7">
    <location>
        <begin position="301"/>
        <end position="321"/>
    </location>
</feature>
<feature type="transmembrane region" description="Helical" evidence="7">
    <location>
        <begin position="416"/>
        <end position="435"/>
    </location>
</feature>
<dbReference type="CDD" id="cd17323">
    <property type="entry name" value="MFS_Tpo1_MDR_like"/>
    <property type="match status" value="1"/>
</dbReference>
<feature type="compositionally biased region" description="Basic and acidic residues" evidence="6">
    <location>
        <begin position="103"/>
        <end position="116"/>
    </location>
</feature>
<proteinExistence type="inferred from homology"/>
<name>A0AAD4ERP3_9PEZI</name>
<dbReference type="PANTHER" id="PTHR23502">
    <property type="entry name" value="MAJOR FACILITATOR SUPERFAMILY"/>
    <property type="match status" value="1"/>
</dbReference>
<feature type="transmembrane region" description="Helical" evidence="7">
    <location>
        <begin position="456"/>
        <end position="477"/>
    </location>
</feature>
<keyword evidence="3 7" id="KW-0812">Transmembrane</keyword>
<feature type="region of interest" description="Disordered" evidence="6">
    <location>
        <begin position="51"/>
        <end position="71"/>
    </location>
</feature>
<comment type="caution">
    <text evidence="9">The sequence shown here is derived from an EMBL/GenBank/DDBJ whole genome shotgun (WGS) entry which is preliminary data.</text>
</comment>
<evidence type="ECO:0000256" key="2">
    <source>
        <dbReference type="ARBA" id="ARBA00008335"/>
    </source>
</evidence>
<dbReference type="Gene3D" id="1.20.1250.20">
    <property type="entry name" value="MFS general substrate transporter like domains"/>
    <property type="match status" value="1"/>
</dbReference>
<evidence type="ECO:0000259" key="8">
    <source>
        <dbReference type="PROSITE" id="PS50850"/>
    </source>
</evidence>
<feature type="transmembrane region" description="Helical" evidence="7">
    <location>
        <begin position="180"/>
        <end position="200"/>
    </location>
</feature>
<feature type="transmembrane region" description="Helical" evidence="7">
    <location>
        <begin position="518"/>
        <end position="543"/>
    </location>
</feature>
<evidence type="ECO:0000313" key="9">
    <source>
        <dbReference type="EMBL" id="KAG7286406.1"/>
    </source>
</evidence>
<feature type="domain" description="Major facilitator superfamily (MFS) profile" evidence="8">
    <location>
        <begin position="146"/>
        <end position="579"/>
    </location>
</feature>
<feature type="region of interest" description="Disordered" evidence="6">
    <location>
        <begin position="90"/>
        <end position="132"/>
    </location>
</feature>
<accession>A0AAD4ERP3</accession>
<comment type="subcellular location">
    <subcellularLocation>
        <location evidence="1">Membrane</location>
        <topology evidence="1">Multi-pass membrane protein</topology>
    </subcellularLocation>
</comment>
<reference evidence="9" key="1">
    <citation type="submission" date="2023-02" db="EMBL/GenBank/DDBJ databases">
        <authorList>
            <person name="Palmer J.M."/>
        </authorList>
    </citation>
    <scope>NUCLEOTIDE SEQUENCE</scope>
    <source>
        <strain evidence="9">FW57</strain>
    </source>
</reference>
<dbReference type="Pfam" id="PF07690">
    <property type="entry name" value="MFS_1"/>
    <property type="match status" value="1"/>
</dbReference>
<keyword evidence="4 7" id="KW-1133">Transmembrane helix</keyword>
<feature type="transmembrane region" description="Helical" evidence="7">
    <location>
        <begin position="272"/>
        <end position="295"/>
    </location>
</feature>
<dbReference type="InterPro" id="IPR020846">
    <property type="entry name" value="MFS_dom"/>
</dbReference>
<evidence type="ECO:0000256" key="4">
    <source>
        <dbReference type="ARBA" id="ARBA00022989"/>
    </source>
</evidence>
<dbReference type="FunFam" id="1.20.1250.20:FF:000011">
    <property type="entry name" value="MFS multidrug transporter, putative"/>
    <property type="match status" value="1"/>
</dbReference>
<dbReference type="AlphaFoldDB" id="A0AAD4ERP3"/>
<evidence type="ECO:0000256" key="5">
    <source>
        <dbReference type="ARBA" id="ARBA00023136"/>
    </source>
</evidence>
<dbReference type="InterPro" id="IPR036259">
    <property type="entry name" value="MFS_trans_sf"/>
</dbReference>
<dbReference type="Proteomes" id="UP001197093">
    <property type="component" value="Unassembled WGS sequence"/>
</dbReference>
<feature type="transmembrane region" description="Helical" evidence="7">
    <location>
        <begin position="371"/>
        <end position="396"/>
    </location>
</feature>
<dbReference type="GO" id="GO:0016020">
    <property type="term" value="C:membrane"/>
    <property type="evidence" value="ECO:0007669"/>
    <property type="project" value="UniProtKB-SubCell"/>
</dbReference>
<keyword evidence="10" id="KW-1185">Reference proteome</keyword>
<feature type="transmembrane region" description="Helical" evidence="7">
    <location>
        <begin position="147"/>
        <end position="168"/>
    </location>
</feature>
<dbReference type="EMBL" id="JAHCVI010000004">
    <property type="protein sequence ID" value="KAG7286406.1"/>
    <property type="molecule type" value="Genomic_DNA"/>
</dbReference>
<gene>
    <name evidence="9" type="ORF">NEMBOFW57_008715</name>
</gene>
<evidence type="ECO:0000256" key="6">
    <source>
        <dbReference type="SAM" id="MobiDB-lite"/>
    </source>
</evidence>
<dbReference type="GO" id="GO:0022857">
    <property type="term" value="F:transmembrane transporter activity"/>
    <property type="evidence" value="ECO:0007669"/>
    <property type="project" value="InterPro"/>
</dbReference>
<protein>
    <recommendedName>
        <fullName evidence="8">Major facilitator superfamily (MFS) profile domain-containing protein</fullName>
    </recommendedName>
</protein>
<evidence type="ECO:0000256" key="3">
    <source>
        <dbReference type="ARBA" id="ARBA00022692"/>
    </source>
</evidence>
<dbReference type="PROSITE" id="PS50850">
    <property type="entry name" value="MFS"/>
    <property type="match status" value="1"/>
</dbReference>
<keyword evidence="5 7" id="KW-0472">Membrane</keyword>
<feature type="transmembrane region" description="Helical" evidence="7">
    <location>
        <begin position="242"/>
        <end position="260"/>
    </location>
</feature>
<evidence type="ECO:0000256" key="7">
    <source>
        <dbReference type="SAM" id="Phobius"/>
    </source>
</evidence>
<evidence type="ECO:0000313" key="10">
    <source>
        <dbReference type="Proteomes" id="UP001197093"/>
    </source>
</evidence>
<organism evidence="9 10">
    <name type="scientific">Staphylotrichum longicolle</name>
    <dbReference type="NCBI Taxonomy" id="669026"/>
    <lineage>
        <taxon>Eukaryota</taxon>
        <taxon>Fungi</taxon>
        <taxon>Dikarya</taxon>
        <taxon>Ascomycota</taxon>
        <taxon>Pezizomycotina</taxon>
        <taxon>Sordariomycetes</taxon>
        <taxon>Sordariomycetidae</taxon>
        <taxon>Sordariales</taxon>
        <taxon>Chaetomiaceae</taxon>
        <taxon>Staphylotrichum</taxon>
    </lineage>
</organism>
<comment type="similarity">
    <text evidence="2">Belongs to the major facilitator superfamily.</text>
</comment>
<sequence>MVGPGLSGRYLSAEGAWELGYKYKTTPCRALPASDLPVAKTRSQIPGDLRRHLQPAPMADPSSSQTAFADKAKRSDLDLEKGTYDLNSDFEAATIVPEPDSEPTSRDGPAGEKSGEESGDPNIVSWDGPDDPANPMNWTMRKKWSNVAVLSILTIITPLGSSMFAPGIPRILVEFHETSSVTATFILSVYILGFAFGPLLVAPMSEIYGRSICYNVGNVFFTLFTVGTALSNSIGMMMAFRFLMGVAGSVPITIGSGSIADMMPIEMRGRAMAAWALGPLLGPCIGPVAGGYLIRAAGWRWVYWLITIVAGIITVFTFFTLKESYAPVILEKKAARLRKETGNQELRSALAGVAMSPGQKLKTAIVRPVKLLFLAPIVTSMAFYVAITYGILYLLFSTFSIVFPRYYGFGEGESGLVFIPSAIGMALGIGVFGTLSDRLVKANMDTGERHRPEIRLSPYFTIPAGITLPIGLFIYGWTIQYHVHWIVPMIGVVIFAFGLMGVMMCVQNYLLDVYPRAAASVTAALAVLRSLAGALLPLCAIDMYTALNMGWGNSLLAFISLGLIPIPLLFYIFGARLVKKFELNL</sequence>
<feature type="transmembrane region" description="Helical" evidence="7">
    <location>
        <begin position="483"/>
        <end position="506"/>
    </location>
</feature>
<dbReference type="PANTHER" id="PTHR23502:SF68">
    <property type="entry name" value="MULTIDRUG TRANSPORTER, PUTATIVE (AFU_ORTHOLOGUE AFUA_3G01120)-RELATED"/>
    <property type="match status" value="1"/>
</dbReference>
<evidence type="ECO:0000256" key="1">
    <source>
        <dbReference type="ARBA" id="ARBA00004141"/>
    </source>
</evidence>
<feature type="transmembrane region" description="Helical" evidence="7">
    <location>
        <begin position="212"/>
        <end position="230"/>
    </location>
</feature>